<dbReference type="OrthoDB" id="2115692at2759"/>
<proteinExistence type="predicted"/>
<feature type="region of interest" description="Disordered" evidence="1">
    <location>
        <begin position="217"/>
        <end position="261"/>
    </location>
</feature>
<keyword evidence="4" id="KW-1185">Reference proteome</keyword>
<dbReference type="CDD" id="cd04301">
    <property type="entry name" value="NAT_SF"/>
    <property type="match status" value="1"/>
</dbReference>
<reference evidence="3" key="1">
    <citation type="journal article" date="2021" name="Nat. Commun.">
        <title>Genetic determinants of endophytism in the Arabidopsis root mycobiome.</title>
        <authorList>
            <person name="Mesny F."/>
            <person name="Miyauchi S."/>
            <person name="Thiergart T."/>
            <person name="Pickel B."/>
            <person name="Atanasova L."/>
            <person name="Karlsson M."/>
            <person name="Huettel B."/>
            <person name="Barry K.W."/>
            <person name="Haridas S."/>
            <person name="Chen C."/>
            <person name="Bauer D."/>
            <person name="Andreopoulos W."/>
            <person name="Pangilinan J."/>
            <person name="LaButti K."/>
            <person name="Riley R."/>
            <person name="Lipzen A."/>
            <person name="Clum A."/>
            <person name="Drula E."/>
            <person name="Henrissat B."/>
            <person name="Kohler A."/>
            <person name="Grigoriev I.V."/>
            <person name="Martin F.M."/>
            <person name="Hacquard S."/>
        </authorList>
    </citation>
    <scope>NUCLEOTIDE SEQUENCE</scope>
    <source>
        <strain evidence="3">MPI-CAGE-CH-0230</strain>
    </source>
</reference>
<dbReference type="Proteomes" id="UP000756346">
    <property type="component" value="Unassembled WGS sequence"/>
</dbReference>
<evidence type="ECO:0000259" key="2">
    <source>
        <dbReference type="PROSITE" id="PS51186"/>
    </source>
</evidence>
<dbReference type="PANTHER" id="PTHR42791:SF17">
    <property type="entry name" value="ACETYLTRANSFERASE, GNAT FAMILY FAMILY (AFU_ORTHOLOGUE AFUA_8G05690)"/>
    <property type="match status" value="1"/>
</dbReference>
<dbReference type="PROSITE" id="PS51186">
    <property type="entry name" value="GNAT"/>
    <property type="match status" value="1"/>
</dbReference>
<evidence type="ECO:0000256" key="1">
    <source>
        <dbReference type="SAM" id="MobiDB-lite"/>
    </source>
</evidence>
<evidence type="ECO:0000313" key="3">
    <source>
        <dbReference type="EMBL" id="KAH7028871.1"/>
    </source>
</evidence>
<dbReference type="Pfam" id="PF00583">
    <property type="entry name" value="Acetyltransf_1"/>
    <property type="match status" value="1"/>
</dbReference>
<dbReference type="RefSeq" id="XP_046011159.1">
    <property type="nucleotide sequence ID" value="XM_046158813.1"/>
</dbReference>
<dbReference type="EMBL" id="JAGTJQ010000006">
    <property type="protein sequence ID" value="KAH7028871.1"/>
    <property type="molecule type" value="Genomic_DNA"/>
</dbReference>
<dbReference type="GO" id="GO:0016747">
    <property type="term" value="F:acyltransferase activity, transferring groups other than amino-acyl groups"/>
    <property type="evidence" value="ECO:0007669"/>
    <property type="project" value="InterPro"/>
</dbReference>
<dbReference type="Gene3D" id="3.40.630.30">
    <property type="match status" value="1"/>
</dbReference>
<dbReference type="AlphaFoldDB" id="A0A9P9BSI2"/>
<dbReference type="PANTHER" id="PTHR42791">
    <property type="entry name" value="GNAT FAMILY ACETYLTRANSFERASE"/>
    <property type="match status" value="1"/>
</dbReference>
<feature type="domain" description="N-acetyltransferase" evidence="2">
    <location>
        <begin position="92"/>
        <end position="250"/>
    </location>
</feature>
<comment type="caution">
    <text evidence="3">The sequence shown here is derived from an EMBL/GenBank/DDBJ whole genome shotgun (WGS) entry which is preliminary data.</text>
</comment>
<accession>A0A9P9BSI2</accession>
<evidence type="ECO:0000313" key="4">
    <source>
        <dbReference type="Proteomes" id="UP000756346"/>
    </source>
</evidence>
<organism evidence="3 4">
    <name type="scientific">Microdochium trichocladiopsis</name>
    <dbReference type="NCBI Taxonomy" id="1682393"/>
    <lineage>
        <taxon>Eukaryota</taxon>
        <taxon>Fungi</taxon>
        <taxon>Dikarya</taxon>
        <taxon>Ascomycota</taxon>
        <taxon>Pezizomycotina</taxon>
        <taxon>Sordariomycetes</taxon>
        <taxon>Xylariomycetidae</taxon>
        <taxon>Xylariales</taxon>
        <taxon>Microdochiaceae</taxon>
        <taxon>Microdochium</taxon>
    </lineage>
</organism>
<feature type="region of interest" description="Disordered" evidence="1">
    <location>
        <begin position="100"/>
        <end position="120"/>
    </location>
</feature>
<gene>
    <name evidence="3" type="ORF">B0I36DRAFT_363487</name>
</gene>
<dbReference type="SUPFAM" id="SSF55729">
    <property type="entry name" value="Acyl-CoA N-acyltransferases (Nat)"/>
    <property type="match status" value="1"/>
</dbReference>
<dbReference type="InterPro" id="IPR016181">
    <property type="entry name" value="Acyl_CoA_acyltransferase"/>
</dbReference>
<sequence length="261" mass="29268">MTSTATTTKKLSVVPLRPEDIPRCVDIYLSAFSDNAHSLACFPRGAPAVRTFWEAMLREEMADPDAVFLKAVDAEDGEGEDEEEAAATRSEMELVAFAKWNRPKTRQEQHEQQDEEGEEEHEVQLPVWPAGADSQLCQSTFGEWARAHHRIMGDRPHWYLEMLATDPAHQGRGAGSRLLRYGCEQADRDGVEAYLEASPGGARMYHRHGFEEVGRHETDIRRRASATGGAEDGNGRGESYVNLYMIRQPSPTERSHQPSDT</sequence>
<dbReference type="GeneID" id="70188359"/>
<name>A0A9P9BSI2_9PEZI</name>
<protein>
    <submittedName>
        <fullName evidence="3">Acyl-CoA N-acyltransferase</fullName>
    </submittedName>
</protein>
<dbReference type="InterPro" id="IPR052523">
    <property type="entry name" value="Trichothecene_AcTrans"/>
</dbReference>
<dbReference type="InterPro" id="IPR000182">
    <property type="entry name" value="GNAT_dom"/>
</dbReference>